<name>A0A084WEY7_ANOSI</name>
<dbReference type="InterPro" id="IPR000210">
    <property type="entry name" value="BTB/POZ_dom"/>
</dbReference>
<dbReference type="OrthoDB" id="7492888at2759"/>
<evidence type="ECO:0000313" key="2">
    <source>
        <dbReference type="EMBL" id="KFB48781.1"/>
    </source>
</evidence>
<feature type="domain" description="BTB" evidence="1">
    <location>
        <begin position="354"/>
        <end position="423"/>
    </location>
</feature>
<dbReference type="VEuPathDB" id="VectorBase:ASIC016791"/>
<evidence type="ECO:0000313" key="4">
    <source>
        <dbReference type="Proteomes" id="UP000030765"/>
    </source>
</evidence>
<reference evidence="3" key="2">
    <citation type="submission" date="2020-05" db="UniProtKB">
        <authorList>
            <consortium name="EnsemblMetazoa"/>
        </authorList>
    </citation>
    <scope>IDENTIFICATION</scope>
</reference>
<dbReference type="OMA" id="TDITWET"/>
<dbReference type="Gene3D" id="3.30.710.10">
    <property type="entry name" value="Potassium Channel Kv1.1, Chain A"/>
    <property type="match status" value="2"/>
</dbReference>
<keyword evidence="4" id="KW-1185">Reference proteome</keyword>
<dbReference type="PANTHER" id="PTHR45774:SF9">
    <property type="entry name" value="LUTE, ISOFORM D"/>
    <property type="match status" value="1"/>
</dbReference>
<dbReference type="EMBL" id="ATLV01023266">
    <property type="status" value="NOT_ANNOTATED_CDS"/>
    <property type="molecule type" value="Genomic_DNA"/>
</dbReference>
<dbReference type="Pfam" id="PF00651">
    <property type="entry name" value="BTB"/>
    <property type="match status" value="2"/>
</dbReference>
<dbReference type="EnsemblMetazoa" id="ASIC016791-RA">
    <property type="protein sequence ID" value="ASIC016791-PA"/>
    <property type="gene ID" value="ASIC016791"/>
</dbReference>
<dbReference type="Proteomes" id="UP000030765">
    <property type="component" value="Unassembled WGS sequence"/>
</dbReference>
<sequence length="699" mass="81724">MKRTDQELIFNEETSTAMRKRSMVNNEFFADVVFVVGPEKKRIFAHKLLLVMSSEYFYIMFNGNFAESKTGEVVLEEDDPDLFLTILRYIYTDEINFTLENIRDIYNSAKKFMLTELIALVKEYMMKQINEGSVLRILNENQPYGFPCVTTKCLEVISDNPTFYFKHEDFRKIDRPTLEMILNLKQINCSDDNLQNALEIWADCGEREEEFVNLWKLIRDQKRSYNCSELRLFGQRRNNGYQPVDLEFTLKSQNPVSLYGLGMFIASPSKQVSVELKIFQGENQLVANKYDVANKFVDITHVVNLFFEKVVLLPYCKLVMEKTRGRKLLQELNFNEETSTAMRKRSMVNNEFLADVVFVVGPEKKRIFAHKLLLVMSSEYFYIMFNGNFAESKTGEVVLEEDDPDLFLTILRYIYTDEINFTLENIRDIYNSAKKFMLTELSALVKEYMMKQINEGSVLRILNENQPYGFPCVTAKCLEVISDNPTFYFKHEDLRKIDRPTLEMILNLKQINCSDDNLENALEIWAGCGEREEEFVNLWKLIRDQKRSYNCSELCFGLNIPVDLEFMVNSRNPMSLYGLRIFIKPSSNMVSIELKIFQGENQLVANKYDIANRRIGITQSADLFFEKVVLLPYYKYKINVTNSDRMHELRGAKQVQMNNLAVIQRIGRDLMNVLHGFYENTRTCPSRPTVVARVHRSSI</sequence>
<accession>A0A084WEY7</accession>
<dbReference type="SMART" id="SM00225">
    <property type="entry name" value="BTB"/>
    <property type="match status" value="2"/>
</dbReference>
<dbReference type="STRING" id="74873.A0A084WEY7"/>
<dbReference type="PANTHER" id="PTHR45774">
    <property type="entry name" value="BTB/POZ DOMAIN-CONTAINING"/>
    <property type="match status" value="1"/>
</dbReference>
<proteinExistence type="predicted"/>
<dbReference type="PROSITE" id="PS50097">
    <property type="entry name" value="BTB"/>
    <property type="match status" value="2"/>
</dbReference>
<dbReference type="SUPFAM" id="SSF54695">
    <property type="entry name" value="POZ domain"/>
    <property type="match status" value="2"/>
</dbReference>
<dbReference type="InterPro" id="IPR011333">
    <property type="entry name" value="SKP1/BTB/POZ_sf"/>
</dbReference>
<dbReference type="AlphaFoldDB" id="A0A084WEY7"/>
<reference evidence="2 4" key="1">
    <citation type="journal article" date="2014" name="BMC Genomics">
        <title>Genome sequence of Anopheles sinensis provides insight into genetics basis of mosquito competence for malaria parasites.</title>
        <authorList>
            <person name="Zhou D."/>
            <person name="Zhang D."/>
            <person name="Ding G."/>
            <person name="Shi L."/>
            <person name="Hou Q."/>
            <person name="Ye Y."/>
            <person name="Xu Y."/>
            <person name="Zhou H."/>
            <person name="Xiong C."/>
            <person name="Li S."/>
            <person name="Yu J."/>
            <person name="Hong S."/>
            <person name="Yu X."/>
            <person name="Zou P."/>
            <person name="Chen C."/>
            <person name="Chang X."/>
            <person name="Wang W."/>
            <person name="Lv Y."/>
            <person name="Sun Y."/>
            <person name="Ma L."/>
            <person name="Shen B."/>
            <person name="Zhu C."/>
        </authorList>
    </citation>
    <scope>NUCLEOTIDE SEQUENCE [LARGE SCALE GENOMIC DNA]</scope>
</reference>
<evidence type="ECO:0000313" key="3">
    <source>
        <dbReference type="EnsemblMetazoa" id="ASIC016791-PA"/>
    </source>
</evidence>
<dbReference type="GO" id="GO:0005829">
    <property type="term" value="C:cytosol"/>
    <property type="evidence" value="ECO:0007669"/>
    <property type="project" value="TreeGrafter"/>
</dbReference>
<dbReference type="VEuPathDB" id="VectorBase:ASIS012339"/>
<dbReference type="GO" id="GO:0022008">
    <property type="term" value="P:neurogenesis"/>
    <property type="evidence" value="ECO:0007669"/>
    <property type="project" value="TreeGrafter"/>
</dbReference>
<protein>
    <submittedName>
        <fullName evidence="2 3">BTB/POZ domain-containing protein 3</fullName>
    </submittedName>
</protein>
<feature type="domain" description="BTB" evidence="1">
    <location>
        <begin position="30"/>
        <end position="99"/>
    </location>
</feature>
<organism evidence="2">
    <name type="scientific">Anopheles sinensis</name>
    <name type="common">Mosquito</name>
    <dbReference type="NCBI Taxonomy" id="74873"/>
    <lineage>
        <taxon>Eukaryota</taxon>
        <taxon>Metazoa</taxon>
        <taxon>Ecdysozoa</taxon>
        <taxon>Arthropoda</taxon>
        <taxon>Hexapoda</taxon>
        <taxon>Insecta</taxon>
        <taxon>Pterygota</taxon>
        <taxon>Neoptera</taxon>
        <taxon>Endopterygota</taxon>
        <taxon>Diptera</taxon>
        <taxon>Nematocera</taxon>
        <taxon>Culicoidea</taxon>
        <taxon>Culicidae</taxon>
        <taxon>Anophelinae</taxon>
        <taxon>Anopheles</taxon>
    </lineage>
</organism>
<dbReference type="EMBL" id="KE525341">
    <property type="protein sequence ID" value="KFB48781.1"/>
    <property type="molecule type" value="Genomic_DNA"/>
</dbReference>
<evidence type="ECO:0000259" key="1">
    <source>
        <dbReference type="PROSITE" id="PS50097"/>
    </source>
</evidence>
<gene>
    <name evidence="2" type="ORF">ZHAS_00016791</name>
</gene>